<dbReference type="PANTHER" id="PTHR44196:SF1">
    <property type="entry name" value="DEHYDROGENASE_REDUCTASE SDR FAMILY MEMBER 7B"/>
    <property type="match status" value="1"/>
</dbReference>
<dbReference type="InterPro" id="IPR036291">
    <property type="entry name" value="NAD(P)-bd_dom_sf"/>
</dbReference>
<evidence type="ECO:0000313" key="4">
    <source>
        <dbReference type="EMBL" id="EAR23092.1"/>
    </source>
</evidence>
<name>A4BLA4_9GAMM</name>
<dbReference type="AlphaFoldDB" id="A4BLA4"/>
<comment type="caution">
    <text evidence="4">The sequence shown here is derived from an EMBL/GenBank/DDBJ whole genome shotgun (WGS) entry which is preliminary data.</text>
</comment>
<gene>
    <name evidence="4" type="ORF">NB231_14768</name>
</gene>
<keyword evidence="2" id="KW-0560">Oxidoreductase</keyword>
<reference evidence="4 5" key="1">
    <citation type="submission" date="2006-02" db="EMBL/GenBank/DDBJ databases">
        <authorList>
            <person name="Waterbury J."/>
            <person name="Ferriera S."/>
            <person name="Johnson J."/>
            <person name="Kravitz S."/>
            <person name="Halpern A."/>
            <person name="Remington K."/>
            <person name="Beeson K."/>
            <person name="Tran B."/>
            <person name="Rogers Y.-H."/>
            <person name="Friedman R."/>
            <person name="Venter J.C."/>
        </authorList>
    </citation>
    <scope>NUCLEOTIDE SEQUENCE [LARGE SCALE GENOMIC DNA]</scope>
    <source>
        <strain evidence="4 5">Nb-231</strain>
    </source>
</reference>
<dbReference type="InterPro" id="IPR057326">
    <property type="entry name" value="KR_dom"/>
</dbReference>
<dbReference type="PANTHER" id="PTHR44196">
    <property type="entry name" value="DEHYDROGENASE/REDUCTASE SDR FAMILY MEMBER 7B"/>
    <property type="match status" value="1"/>
</dbReference>
<dbReference type="STRING" id="314278.NB231_14768"/>
<dbReference type="RefSeq" id="WP_005003988.1">
    <property type="nucleotide sequence ID" value="NZ_CH672427.1"/>
</dbReference>
<dbReference type="GO" id="GO:0016491">
    <property type="term" value="F:oxidoreductase activity"/>
    <property type="evidence" value="ECO:0007669"/>
    <property type="project" value="UniProtKB-KW"/>
</dbReference>
<organism evidence="4 5">
    <name type="scientific">Nitrococcus mobilis Nb-231</name>
    <dbReference type="NCBI Taxonomy" id="314278"/>
    <lineage>
        <taxon>Bacteria</taxon>
        <taxon>Pseudomonadati</taxon>
        <taxon>Pseudomonadota</taxon>
        <taxon>Gammaproteobacteria</taxon>
        <taxon>Chromatiales</taxon>
        <taxon>Ectothiorhodospiraceae</taxon>
        <taxon>Nitrococcus</taxon>
    </lineage>
</organism>
<dbReference type="SUPFAM" id="SSF51735">
    <property type="entry name" value="NAD(P)-binding Rossmann-fold domains"/>
    <property type="match status" value="1"/>
</dbReference>
<dbReference type="OrthoDB" id="335726at2"/>
<protein>
    <submittedName>
        <fullName evidence="4">Short-chain dehydrogenase/reductase SDR</fullName>
    </submittedName>
</protein>
<dbReference type="Gene3D" id="3.40.50.720">
    <property type="entry name" value="NAD(P)-binding Rossmann-like Domain"/>
    <property type="match status" value="1"/>
</dbReference>
<proteinExistence type="inferred from homology"/>
<dbReference type="eggNOG" id="COG0300">
    <property type="taxonomic scope" value="Bacteria"/>
</dbReference>
<accession>A4BLA4</accession>
<dbReference type="Pfam" id="PF00106">
    <property type="entry name" value="adh_short"/>
    <property type="match status" value="1"/>
</dbReference>
<dbReference type="InterPro" id="IPR002347">
    <property type="entry name" value="SDR_fam"/>
</dbReference>
<evidence type="ECO:0000313" key="5">
    <source>
        <dbReference type="Proteomes" id="UP000003374"/>
    </source>
</evidence>
<comment type="similarity">
    <text evidence="1">Belongs to the short-chain dehydrogenases/reductases (SDR) family.</text>
</comment>
<dbReference type="HOGENOM" id="CLU_010194_2_1_6"/>
<dbReference type="EMBL" id="AAOF01000001">
    <property type="protein sequence ID" value="EAR23092.1"/>
    <property type="molecule type" value="Genomic_DNA"/>
</dbReference>
<dbReference type="SMART" id="SM00822">
    <property type="entry name" value="PKS_KR"/>
    <property type="match status" value="1"/>
</dbReference>
<feature type="domain" description="Ketoreductase" evidence="3">
    <location>
        <begin position="6"/>
        <end position="191"/>
    </location>
</feature>
<evidence type="ECO:0000259" key="3">
    <source>
        <dbReference type="SMART" id="SM00822"/>
    </source>
</evidence>
<dbReference type="GO" id="GO:0016020">
    <property type="term" value="C:membrane"/>
    <property type="evidence" value="ECO:0007669"/>
    <property type="project" value="TreeGrafter"/>
</dbReference>
<evidence type="ECO:0000256" key="2">
    <source>
        <dbReference type="ARBA" id="ARBA00023002"/>
    </source>
</evidence>
<keyword evidence="5" id="KW-1185">Reference proteome</keyword>
<dbReference type="Proteomes" id="UP000003374">
    <property type="component" value="Unassembled WGS sequence"/>
</dbReference>
<dbReference type="PROSITE" id="PS00061">
    <property type="entry name" value="ADH_SHORT"/>
    <property type="match status" value="1"/>
</dbReference>
<evidence type="ECO:0000256" key="1">
    <source>
        <dbReference type="ARBA" id="ARBA00006484"/>
    </source>
</evidence>
<dbReference type="PRINTS" id="PR00081">
    <property type="entry name" value="GDHRDH"/>
</dbReference>
<sequence length="258" mass="27999">MNRDRPVSFITGASSGIGRSLARRIVQDEGHAVALIARRKDLLDELALEIEQAGGTALAIECDVTDATSVRDALRTVESTLGPVTRLIANVGGGERTDVEQFSAMHIERVFTLNVMSTAICIEAVLPGMLMRGSGHIVAMGSLAGYRGLPGAAGYSAAKAALTNMMESLRMELRPRGVQVTLLLPGFVRSKPKRKKRPFELELEAATARMHRAILVRKPRYAFPWPLVWIASVCRLLPASVYDVLLAGRGSKPRVRAE</sequence>
<dbReference type="InterPro" id="IPR020904">
    <property type="entry name" value="Sc_DH/Rdtase_CS"/>
</dbReference>